<dbReference type="PANTHER" id="PTHR11461:SF278">
    <property type="entry name" value="SERINE PROTEASE INHIBITOR 88EA"/>
    <property type="match status" value="1"/>
</dbReference>
<dbReference type="OrthoDB" id="6370828at2759"/>
<evidence type="ECO:0000313" key="6">
    <source>
        <dbReference type="Proteomes" id="UP000283509"/>
    </source>
</evidence>
<dbReference type="Pfam" id="PF00079">
    <property type="entry name" value="Serpin"/>
    <property type="match status" value="1"/>
</dbReference>
<reference evidence="5 6" key="2">
    <citation type="submission" date="2019-01" db="EMBL/GenBank/DDBJ databases">
        <title>The decoding of complex shrimp genome reveals the adaptation for benthos swimmer, frequently molting mechanism and breeding impact on genome.</title>
        <authorList>
            <person name="Sun Y."/>
            <person name="Gao Y."/>
            <person name="Yu Y."/>
        </authorList>
    </citation>
    <scope>NUCLEOTIDE SEQUENCE [LARGE SCALE GENOMIC DNA]</scope>
    <source>
        <tissue evidence="5">Muscle</tissue>
    </source>
</reference>
<keyword evidence="6" id="KW-1185">Reference proteome</keyword>
<dbReference type="InterPro" id="IPR042185">
    <property type="entry name" value="Serpin_sf_2"/>
</dbReference>
<dbReference type="PROSITE" id="PS00284">
    <property type="entry name" value="SERPIN"/>
    <property type="match status" value="1"/>
</dbReference>
<dbReference type="InterPro" id="IPR023796">
    <property type="entry name" value="Serpin_dom"/>
</dbReference>
<organism evidence="5 6">
    <name type="scientific">Penaeus vannamei</name>
    <name type="common">Whiteleg shrimp</name>
    <name type="synonym">Litopenaeus vannamei</name>
    <dbReference type="NCBI Taxonomy" id="6689"/>
    <lineage>
        <taxon>Eukaryota</taxon>
        <taxon>Metazoa</taxon>
        <taxon>Ecdysozoa</taxon>
        <taxon>Arthropoda</taxon>
        <taxon>Crustacea</taxon>
        <taxon>Multicrustacea</taxon>
        <taxon>Malacostraca</taxon>
        <taxon>Eumalacostraca</taxon>
        <taxon>Eucarida</taxon>
        <taxon>Decapoda</taxon>
        <taxon>Dendrobranchiata</taxon>
        <taxon>Penaeoidea</taxon>
        <taxon>Penaeidae</taxon>
        <taxon>Penaeus</taxon>
    </lineage>
</organism>
<dbReference type="GO" id="GO:0005615">
    <property type="term" value="C:extracellular space"/>
    <property type="evidence" value="ECO:0007669"/>
    <property type="project" value="InterPro"/>
</dbReference>
<proteinExistence type="inferred from homology"/>
<evidence type="ECO:0000256" key="3">
    <source>
        <dbReference type="RuleBase" id="RU000411"/>
    </source>
</evidence>
<evidence type="ECO:0000256" key="1">
    <source>
        <dbReference type="ARBA" id="ARBA00022690"/>
    </source>
</evidence>
<accession>A0A3R7QNE7</accession>
<dbReference type="Gene3D" id="3.30.497.10">
    <property type="entry name" value="Antithrombin, subunit I, domain 2"/>
    <property type="match status" value="1"/>
</dbReference>
<evidence type="ECO:0000313" key="5">
    <source>
        <dbReference type="EMBL" id="ROT84653.1"/>
    </source>
</evidence>
<name>A0A3R7QNE7_PENVA</name>
<comment type="similarity">
    <text evidence="3">Belongs to the serpin family.</text>
</comment>
<gene>
    <name evidence="5" type="ORF">C7M84_022165</name>
</gene>
<dbReference type="AlphaFoldDB" id="A0A3R7QNE7"/>
<dbReference type="InterPro" id="IPR036186">
    <property type="entry name" value="Serpin_sf"/>
</dbReference>
<dbReference type="EMBL" id="QCYY01000516">
    <property type="protein sequence ID" value="ROT84653.1"/>
    <property type="molecule type" value="Genomic_DNA"/>
</dbReference>
<comment type="caution">
    <text evidence="5">The sequence shown here is derived from an EMBL/GenBank/DDBJ whole genome shotgun (WGS) entry which is preliminary data.</text>
</comment>
<keyword evidence="2" id="KW-0722">Serine protease inhibitor</keyword>
<dbReference type="InterPro" id="IPR000215">
    <property type="entry name" value="Serpin_fam"/>
</dbReference>
<dbReference type="GO" id="GO:0004867">
    <property type="term" value="F:serine-type endopeptidase inhibitor activity"/>
    <property type="evidence" value="ECO:0007669"/>
    <property type="project" value="UniProtKB-KW"/>
</dbReference>
<evidence type="ECO:0000256" key="2">
    <source>
        <dbReference type="ARBA" id="ARBA00022900"/>
    </source>
</evidence>
<dbReference type="PANTHER" id="PTHR11461">
    <property type="entry name" value="SERINE PROTEASE INHIBITOR, SERPIN"/>
    <property type="match status" value="1"/>
</dbReference>
<protein>
    <submittedName>
        <fullName evidence="5">Putative serine proteinase inhibitor</fullName>
    </submittedName>
</protein>
<dbReference type="SMART" id="SM00093">
    <property type="entry name" value="SERPIN"/>
    <property type="match status" value="1"/>
</dbReference>
<dbReference type="SUPFAM" id="SSF56574">
    <property type="entry name" value="Serpins"/>
    <property type="match status" value="1"/>
</dbReference>
<dbReference type="InterPro" id="IPR023795">
    <property type="entry name" value="Serpin_CS"/>
</dbReference>
<evidence type="ECO:0000259" key="4">
    <source>
        <dbReference type="SMART" id="SM00093"/>
    </source>
</evidence>
<dbReference type="Gene3D" id="2.30.39.10">
    <property type="entry name" value="Alpha-1-antitrypsin, domain 1"/>
    <property type="match status" value="1"/>
</dbReference>
<reference evidence="5 6" key="1">
    <citation type="submission" date="2018-04" db="EMBL/GenBank/DDBJ databases">
        <authorList>
            <person name="Zhang X."/>
            <person name="Yuan J."/>
            <person name="Li F."/>
            <person name="Xiang J."/>
        </authorList>
    </citation>
    <scope>NUCLEOTIDE SEQUENCE [LARGE SCALE GENOMIC DNA]</scope>
    <source>
        <tissue evidence="5">Muscle</tissue>
    </source>
</reference>
<dbReference type="Proteomes" id="UP000283509">
    <property type="component" value="Unassembled WGS sequence"/>
</dbReference>
<keyword evidence="1" id="KW-0646">Protease inhibitor</keyword>
<dbReference type="InterPro" id="IPR042178">
    <property type="entry name" value="Serpin_sf_1"/>
</dbReference>
<feature type="domain" description="Serpin" evidence="4">
    <location>
        <begin position="39"/>
        <end position="369"/>
    </location>
</feature>
<sequence length="369" mass="40459">MQRALRALRGAEPGMACGRAGGVKGGVRRGSVRAGATNQELSREAGLFCTQDFLDREISYADLDPVIENVPVLKTFESASLTYTISVANRVYVQEGFPLRRCVRKALAKELRTVNFQESDAAADAINRFVKGTTRGKIPKLVDAADLTSSMMVLINAVFFKGLWKVQFDPRLTRAAPFTTSSGNRTEVEMMVVNADFAVGMSEELEAQVLEMPYRGDGASMFILLPRDRSEEALEMMVERLTGATLKSAMRKLSSRNVKVGLPKFKLETSIRDELKIGLTSMGIGDLFSPVAADMSTFSPDERLVLNDGIHKAVVEVNEEGSEAAAATALVFGRSGRRKPSFVCNRPFLFFILDKATSNVLFMGAFREP</sequence>